<comment type="similarity">
    <text evidence="2">Belongs to the membrane fusion protein (MFP) (TC 8.A.1) family.</text>
</comment>
<evidence type="ECO:0000256" key="7">
    <source>
        <dbReference type="SAM" id="MobiDB-lite"/>
    </source>
</evidence>
<dbReference type="GO" id="GO:0015562">
    <property type="term" value="F:efflux transmembrane transporter activity"/>
    <property type="evidence" value="ECO:0007669"/>
    <property type="project" value="TreeGrafter"/>
</dbReference>
<keyword evidence="3" id="KW-0813">Transport</keyword>
<evidence type="ECO:0000256" key="6">
    <source>
        <dbReference type="ARBA" id="ARBA00023136"/>
    </source>
</evidence>
<feature type="domain" description="Multidrug resistance protein MdtA-like beta-barrel" evidence="11">
    <location>
        <begin position="253"/>
        <end position="335"/>
    </location>
</feature>
<comment type="caution">
    <text evidence="13">The sequence shown here is derived from an EMBL/GenBank/DDBJ whole genome shotgun (WGS) entry which is preliminary data.</text>
</comment>
<dbReference type="AlphaFoldDB" id="A0A562RBY3"/>
<dbReference type="Pfam" id="PF25967">
    <property type="entry name" value="RND-MFP_C"/>
    <property type="match status" value="1"/>
</dbReference>
<dbReference type="RefSeq" id="WP_145649160.1">
    <property type="nucleotide sequence ID" value="NZ_VLLB01000003.1"/>
</dbReference>
<sequence length="517" mass="53360">MTSPVAPPTSPSKPRRRTRLIGTVIALLAMVALGWLAWHLTHRPAAEGAGGPGMGGPGGPGGPGGGGGPGGPGGGRRGATTVGVATAETANLPVTLDALGTVTAAATTTVRPQVSGILQKVLFKEGQLVKAGQVLAQIDPRQFEMALLQATGQRQRDEAQLENARLTLERYRTLLTQDSIARQDVDTQAALVKQLEGTVMTDRAAEGTARLNLGYTKVVAPITGRVGLRVVDVGNLVTSGDTNGLAVITQQSPIDVEFAIPQDRVPDIMGRVATGASLAAQAYDRTRTDVLATGRFAALDNQVDTATGTVMAKARFDNDRMTLFPSQFVNVRLEMRTIQNAVLVPVTALRHGSTGDFVWVLNNDRTVSMRTVTRGQATVDKVQIATGLKVGEKVITEGADRLKDGAAVVLPGDKPKAGGQGARGQHRRGQAGQGASDSATAQSGPPTGANTAPAATPDVAPGAVATDASKMRRHRTDGSTPEREMPEGGGHSAPSAADGRSTAPGVGRTTEQPAAAR</sequence>
<dbReference type="Pfam" id="PF25944">
    <property type="entry name" value="Beta-barrel_RND"/>
    <property type="match status" value="1"/>
</dbReference>
<keyword evidence="14" id="KW-1185">Reference proteome</keyword>
<dbReference type="PANTHER" id="PTHR30469:SF12">
    <property type="entry name" value="MULTIDRUG RESISTANCE PROTEIN MDTA"/>
    <property type="match status" value="1"/>
</dbReference>
<dbReference type="InterPro" id="IPR058625">
    <property type="entry name" value="MdtA-like_BSH"/>
</dbReference>
<evidence type="ECO:0000256" key="2">
    <source>
        <dbReference type="ARBA" id="ARBA00009477"/>
    </source>
</evidence>
<evidence type="ECO:0000259" key="12">
    <source>
        <dbReference type="Pfam" id="PF25967"/>
    </source>
</evidence>
<evidence type="ECO:0000259" key="10">
    <source>
        <dbReference type="Pfam" id="PF25917"/>
    </source>
</evidence>
<protein>
    <submittedName>
        <fullName evidence="13">Multidrug efflux system membrane fusion protein</fullName>
    </submittedName>
</protein>
<name>A0A562RBY3_9BURK</name>
<evidence type="ECO:0000259" key="11">
    <source>
        <dbReference type="Pfam" id="PF25944"/>
    </source>
</evidence>
<feature type="transmembrane region" description="Helical" evidence="8">
    <location>
        <begin position="20"/>
        <end position="38"/>
    </location>
</feature>
<evidence type="ECO:0000256" key="8">
    <source>
        <dbReference type="SAM" id="Phobius"/>
    </source>
</evidence>
<evidence type="ECO:0000256" key="3">
    <source>
        <dbReference type="ARBA" id="ARBA00022448"/>
    </source>
</evidence>
<feature type="region of interest" description="Disordered" evidence="7">
    <location>
        <begin position="406"/>
        <end position="517"/>
    </location>
</feature>
<dbReference type="Gene3D" id="2.40.30.170">
    <property type="match status" value="1"/>
</dbReference>
<feature type="compositionally biased region" description="Low complexity" evidence="7">
    <location>
        <begin position="444"/>
        <end position="457"/>
    </location>
</feature>
<feature type="compositionally biased region" description="Gly residues" evidence="7">
    <location>
        <begin position="48"/>
        <end position="77"/>
    </location>
</feature>
<dbReference type="InterPro" id="IPR006143">
    <property type="entry name" value="RND_pump_MFP"/>
</dbReference>
<dbReference type="InterPro" id="IPR058624">
    <property type="entry name" value="MdtA-like_HH"/>
</dbReference>
<dbReference type="Pfam" id="PF25876">
    <property type="entry name" value="HH_MFP_RND"/>
    <property type="match status" value="1"/>
</dbReference>
<dbReference type="InterPro" id="IPR058627">
    <property type="entry name" value="MdtA-like_C"/>
</dbReference>
<evidence type="ECO:0000256" key="1">
    <source>
        <dbReference type="ARBA" id="ARBA00004236"/>
    </source>
</evidence>
<feature type="domain" description="Multidrug resistance protein MdtA-like alpha-helical hairpin" evidence="9">
    <location>
        <begin position="147"/>
        <end position="216"/>
    </location>
</feature>
<keyword evidence="8" id="KW-0812">Transmembrane</keyword>
<dbReference type="OrthoDB" id="9783047at2"/>
<evidence type="ECO:0000259" key="9">
    <source>
        <dbReference type="Pfam" id="PF25876"/>
    </source>
</evidence>
<dbReference type="Gene3D" id="2.40.420.20">
    <property type="match status" value="1"/>
</dbReference>
<keyword evidence="6 8" id="KW-0472">Membrane</keyword>
<dbReference type="EMBL" id="VLLB01000003">
    <property type="protein sequence ID" value="TWI66548.1"/>
    <property type="molecule type" value="Genomic_DNA"/>
</dbReference>
<evidence type="ECO:0000256" key="5">
    <source>
        <dbReference type="ARBA" id="ARBA00022519"/>
    </source>
</evidence>
<dbReference type="Proteomes" id="UP000318431">
    <property type="component" value="Unassembled WGS sequence"/>
</dbReference>
<feature type="domain" description="Multidrug resistance protein MdtA-like C-terminal permuted SH3" evidence="12">
    <location>
        <begin position="340"/>
        <end position="401"/>
    </location>
</feature>
<proteinExistence type="inferred from homology"/>
<dbReference type="NCBIfam" id="TIGR01730">
    <property type="entry name" value="RND_mfp"/>
    <property type="match status" value="1"/>
</dbReference>
<feature type="region of interest" description="Disordered" evidence="7">
    <location>
        <begin position="48"/>
        <end position="80"/>
    </location>
</feature>
<dbReference type="InterPro" id="IPR058626">
    <property type="entry name" value="MdtA-like_b-barrel"/>
</dbReference>
<dbReference type="PANTHER" id="PTHR30469">
    <property type="entry name" value="MULTIDRUG RESISTANCE PROTEIN MDTA"/>
    <property type="match status" value="1"/>
</dbReference>
<dbReference type="Pfam" id="PF25917">
    <property type="entry name" value="BSH_RND"/>
    <property type="match status" value="1"/>
</dbReference>
<feature type="compositionally biased region" description="Basic and acidic residues" evidence="7">
    <location>
        <begin position="476"/>
        <end position="486"/>
    </location>
</feature>
<gene>
    <name evidence="13" type="ORF">IP91_02366</name>
</gene>
<dbReference type="Gene3D" id="2.40.50.100">
    <property type="match status" value="1"/>
</dbReference>
<reference evidence="13 14" key="1">
    <citation type="journal article" date="2015" name="Stand. Genomic Sci.">
        <title>Genomic Encyclopedia of Bacterial and Archaeal Type Strains, Phase III: the genomes of soil and plant-associated and newly described type strains.</title>
        <authorList>
            <person name="Whitman W.B."/>
            <person name="Woyke T."/>
            <person name="Klenk H.P."/>
            <person name="Zhou Y."/>
            <person name="Lilburn T.G."/>
            <person name="Beck B.J."/>
            <person name="De Vos P."/>
            <person name="Vandamme P."/>
            <person name="Eisen J.A."/>
            <person name="Garrity G."/>
            <person name="Hugenholtz P."/>
            <person name="Kyrpides N.C."/>
        </authorList>
    </citation>
    <scope>NUCLEOTIDE SEQUENCE [LARGE SCALE GENOMIC DNA]</scope>
    <source>
        <strain evidence="13 14">CGMCC 1.10822</strain>
    </source>
</reference>
<feature type="domain" description="Multidrug resistance protein MdtA-like barrel-sandwich hybrid" evidence="10">
    <location>
        <begin position="107"/>
        <end position="249"/>
    </location>
</feature>
<dbReference type="GO" id="GO:1990281">
    <property type="term" value="C:efflux pump complex"/>
    <property type="evidence" value="ECO:0007669"/>
    <property type="project" value="TreeGrafter"/>
</dbReference>
<keyword evidence="5" id="KW-0997">Cell inner membrane</keyword>
<dbReference type="SUPFAM" id="SSF111369">
    <property type="entry name" value="HlyD-like secretion proteins"/>
    <property type="match status" value="1"/>
</dbReference>
<evidence type="ECO:0000256" key="4">
    <source>
        <dbReference type="ARBA" id="ARBA00022475"/>
    </source>
</evidence>
<comment type="subcellular location">
    <subcellularLocation>
        <location evidence="1">Cell membrane</location>
    </subcellularLocation>
</comment>
<accession>A0A562RBY3</accession>
<organism evidence="13 14">
    <name type="scientific">Pseudoduganella lurida</name>
    <dbReference type="NCBI Taxonomy" id="1036180"/>
    <lineage>
        <taxon>Bacteria</taxon>
        <taxon>Pseudomonadati</taxon>
        <taxon>Pseudomonadota</taxon>
        <taxon>Betaproteobacteria</taxon>
        <taxon>Burkholderiales</taxon>
        <taxon>Oxalobacteraceae</taxon>
        <taxon>Telluria group</taxon>
        <taxon>Pseudoduganella</taxon>
    </lineage>
</organism>
<evidence type="ECO:0000313" key="13">
    <source>
        <dbReference type="EMBL" id="TWI66548.1"/>
    </source>
</evidence>
<evidence type="ECO:0000313" key="14">
    <source>
        <dbReference type="Proteomes" id="UP000318431"/>
    </source>
</evidence>
<keyword evidence="8" id="KW-1133">Transmembrane helix</keyword>
<keyword evidence="4" id="KW-1003">Cell membrane</keyword>
<dbReference type="Gene3D" id="1.10.287.470">
    <property type="entry name" value="Helix hairpin bin"/>
    <property type="match status" value="1"/>
</dbReference>